<dbReference type="AlphaFoldDB" id="A0A8T1NKW8"/>
<evidence type="ECO:0000313" key="2">
    <source>
        <dbReference type="EMBL" id="KAG6630538.1"/>
    </source>
</evidence>
<sequence length="127" mass="15138">MTSSIFRSQKQDKPDPRGTFDFAHLHMNNRSQKQDKPDLRGTTFDFTHLHIKSRSQKQDNPDLRGTFDFTHLHMKSLAVPSMEYRYIMISFIIRINKNIYTFIYIYISCMYNTSDSHIENQDPIKSR</sequence>
<accession>A0A8T1NKW8</accession>
<name>A0A8T1NKW8_CARIL</name>
<reference evidence="2" key="1">
    <citation type="submission" date="2020-12" db="EMBL/GenBank/DDBJ databases">
        <title>WGS assembly of Carya illinoinensis cv. Pawnee.</title>
        <authorList>
            <person name="Platts A."/>
            <person name="Shu S."/>
            <person name="Wright S."/>
            <person name="Barry K."/>
            <person name="Edger P."/>
            <person name="Pires J.C."/>
            <person name="Schmutz J."/>
        </authorList>
    </citation>
    <scope>NUCLEOTIDE SEQUENCE</scope>
    <source>
        <tissue evidence="2">Leaf</tissue>
    </source>
</reference>
<dbReference type="Proteomes" id="UP000811609">
    <property type="component" value="Chromosome 13"/>
</dbReference>
<comment type="caution">
    <text evidence="2">The sequence shown here is derived from an EMBL/GenBank/DDBJ whole genome shotgun (WGS) entry which is preliminary data.</text>
</comment>
<keyword evidence="3" id="KW-1185">Reference proteome</keyword>
<feature type="region of interest" description="Disordered" evidence="1">
    <location>
        <begin position="1"/>
        <end position="22"/>
    </location>
</feature>
<gene>
    <name evidence="2" type="ORF">CIPAW_13G025700</name>
</gene>
<dbReference type="EMBL" id="CM031821">
    <property type="protein sequence ID" value="KAG6630538.1"/>
    <property type="molecule type" value="Genomic_DNA"/>
</dbReference>
<organism evidence="2 3">
    <name type="scientific">Carya illinoinensis</name>
    <name type="common">Pecan</name>
    <dbReference type="NCBI Taxonomy" id="32201"/>
    <lineage>
        <taxon>Eukaryota</taxon>
        <taxon>Viridiplantae</taxon>
        <taxon>Streptophyta</taxon>
        <taxon>Embryophyta</taxon>
        <taxon>Tracheophyta</taxon>
        <taxon>Spermatophyta</taxon>
        <taxon>Magnoliopsida</taxon>
        <taxon>eudicotyledons</taxon>
        <taxon>Gunneridae</taxon>
        <taxon>Pentapetalae</taxon>
        <taxon>rosids</taxon>
        <taxon>fabids</taxon>
        <taxon>Fagales</taxon>
        <taxon>Juglandaceae</taxon>
        <taxon>Carya</taxon>
    </lineage>
</organism>
<protein>
    <submittedName>
        <fullName evidence="2">Uncharacterized protein</fullName>
    </submittedName>
</protein>
<proteinExistence type="predicted"/>
<evidence type="ECO:0000256" key="1">
    <source>
        <dbReference type="SAM" id="MobiDB-lite"/>
    </source>
</evidence>
<evidence type="ECO:0000313" key="3">
    <source>
        <dbReference type="Proteomes" id="UP000811609"/>
    </source>
</evidence>
<feature type="compositionally biased region" description="Basic and acidic residues" evidence="1">
    <location>
        <begin position="9"/>
        <end position="18"/>
    </location>
</feature>